<evidence type="ECO:0000256" key="6">
    <source>
        <dbReference type="ARBA" id="ARBA00022741"/>
    </source>
</evidence>
<keyword evidence="6" id="KW-0547">Nucleotide-binding</keyword>
<dbReference type="CDD" id="cd00861">
    <property type="entry name" value="ProRS_anticodon_short"/>
    <property type="match status" value="1"/>
</dbReference>
<sequence length="432" mass="48087">MRLTQYFTSTLREAPADAEIISHILMVRAGMIKKLAAGIYSYLPMGLRTIKKIENIVRECMNDAGAVELLMPSVQPAEIWQESGRWQQYGKELLRIKDRHDRDFCYGPTHEEVITDIVRSVVKSYKQLPVNMYQIQTKFRDEVRPRFGLMRGREFIMKDAYSFDADDEGANVSYEKMRAAYCRIFERCGLSYKMVEADSGSIGGSYSHEFMVLAQTGEDAVISCDRCDYAANLEKAVALKPAKAPCIPSGDSDTCPKCGGIYEIARGIEVGHIFKLGTKYSEAMNARYLDKNGKQQTIVMGCYGIGVGRIAAACVEQNFDESGICWPVPIAPFEVAVVPLNSNEPDVVEMAENIYSDLIKAGIDAVIDDRNDRAGSKLADADLIGYPIRINVGKNNIKNSLVELVIRSSGEAELYTREDAINRAVELVSQAK</sequence>
<dbReference type="SUPFAM" id="SSF55681">
    <property type="entry name" value="Class II aaRS and biotin synthetases"/>
    <property type="match status" value="1"/>
</dbReference>
<dbReference type="Pfam" id="PF00587">
    <property type="entry name" value="tRNA-synt_2b"/>
    <property type="match status" value="1"/>
</dbReference>
<comment type="subunit">
    <text evidence="2">Homodimer.</text>
</comment>
<organism evidence="14 15">
    <name type="scientific">Ranatra chinensis</name>
    <dbReference type="NCBI Taxonomy" id="642074"/>
    <lineage>
        <taxon>Eukaryota</taxon>
        <taxon>Metazoa</taxon>
        <taxon>Ecdysozoa</taxon>
        <taxon>Arthropoda</taxon>
        <taxon>Hexapoda</taxon>
        <taxon>Insecta</taxon>
        <taxon>Pterygota</taxon>
        <taxon>Neoptera</taxon>
        <taxon>Paraneoptera</taxon>
        <taxon>Hemiptera</taxon>
        <taxon>Heteroptera</taxon>
        <taxon>Panheteroptera</taxon>
        <taxon>Nepomorpha</taxon>
        <taxon>Nepidae</taxon>
        <taxon>Ranatrinae</taxon>
        <taxon>Ranatra</taxon>
    </lineage>
</organism>
<name>A0ABD0XUZ3_9HEMI</name>
<dbReference type="PROSITE" id="PS50862">
    <property type="entry name" value="AA_TRNA_LIGASE_II"/>
    <property type="match status" value="1"/>
</dbReference>
<dbReference type="CDD" id="cd00779">
    <property type="entry name" value="ProRS_core_prok"/>
    <property type="match status" value="1"/>
</dbReference>
<dbReference type="GO" id="GO:0006412">
    <property type="term" value="P:translation"/>
    <property type="evidence" value="ECO:0007669"/>
    <property type="project" value="UniProtKB-KW"/>
</dbReference>
<keyword evidence="4" id="KW-0963">Cytoplasm</keyword>
<evidence type="ECO:0000256" key="1">
    <source>
        <dbReference type="ARBA" id="ARBA00004496"/>
    </source>
</evidence>
<dbReference type="InterPro" id="IPR050062">
    <property type="entry name" value="Pro-tRNA_synthetase"/>
</dbReference>
<dbReference type="EC" id="6.1.1.15" evidence="3"/>
<evidence type="ECO:0000256" key="11">
    <source>
        <dbReference type="ARBA" id="ARBA00047671"/>
    </source>
</evidence>
<evidence type="ECO:0000256" key="8">
    <source>
        <dbReference type="ARBA" id="ARBA00022917"/>
    </source>
</evidence>
<dbReference type="Gene3D" id="3.40.50.800">
    <property type="entry name" value="Anticodon-binding domain"/>
    <property type="match status" value="1"/>
</dbReference>
<dbReference type="NCBIfam" id="NF008979">
    <property type="entry name" value="PRK12325.1"/>
    <property type="match status" value="1"/>
</dbReference>
<dbReference type="FunFam" id="3.30.930.10:FF:000042">
    <property type="entry name" value="probable proline--tRNA ligase, mitochondrial"/>
    <property type="match status" value="1"/>
</dbReference>
<evidence type="ECO:0000313" key="14">
    <source>
        <dbReference type="EMBL" id="KAL1110080.1"/>
    </source>
</evidence>
<dbReference type="GO" id="GO:0004827">
    <property type="term" value="F:proline-tRNA ligase activity"/>
    <property type="evidence" value="ECO:0007669"/>
    <property type="project" value="UniProtKB-EC"/>
</dbReference>
<dbReference type="AlphaFoldDB" id="A0ABD0XUZ3"/>
<dbReference type="InterPro" id="IPR033730">
    <property type="entry name" value="ProRS_core_prok"/>
</dbReference>
<proteinExistence type="predicted"/>
<dbReference type="PRINTS" id="PR01046">
    <property type="entry name" value="TRNASYNTHPRO"/>
</dbReference>
<dbReference type="InterPro" id="IPR004500">
    <property type="entry name" value="Pro-tRNA-synth_IIa_bac-type"/>
</dbReference>
<keyword evidence="5" id="KW-0436">Ligase</keyword>
<comment type="subcellular location">
    <subcellularLocation>
        <location evidence="1">Cytoplasm</location>
    </subcellularLocation>
</comment>
<keyword evidence="9" id="KW-0030">Aminoacyl-tRNA synthetase</keyword>
<comment type="caution">
    <text evidence="14">The sequence shown here is derived from an EMBL/GenBank/DDBJ whole genome shotgun (WGS) entry which is preliminary data.</text>
</comment>
<dbReference type="Gene3D" id="3.30.930.10">
    <property type="entry name" value="Bira Bifunctional Protein, Domain 2"/>
    <property type="match status" value="1"/>
</dbReference>
<gene>
    <name evidence="14" type="ORF">AAG570_014036</name>
</gene>
<reference evidence="14 15" key="1">
    <citation type="submission" date="2024-07" db="EMBL/GenBank/DDBJ databases">
        <title>Chromosome-level genome assembly of the water stick insect Ranatra chinensis (Heteroptera: Nepidae).</title>
        <authorList>
            <person name="Liu X."/>
        </authorList>
    </citation>
    <scope>NUCLEOTIDE SEQUENCE [LARGE SCALE GENOMIC DNA]</scope>
    <source>
        <strain evidence="14">Cailab_2021Rc</strain>
        <tissue evidence="14">Muscle</tissue>
    </source>
</reference>
<dbReference type="InterPro" id="IPR044140">
    <property type="entry name" value="ProRS_anticodon_short"/>
</dbReference>
<evidence type="ECO:0000256" key="12">
    <source>
        <dbReference type="ARBA" id="ARBA00071545"/>
    </source>
</evidence>
<dbReference type="InterPro" id="IPR036621">
    <property type="entry name" value="Anticodon-bd_dom_sf"/>
</dbReference>
<keyword evidence="8" id="KW-0648">Protein biosynthesis</keyword>
<dbReference type="PANTHER" id="PTHR42753:SF2">
    <property type="entry name" value="PROLINE--TRNA LIGASE"/>
    <property type="match status" value="1"/>
</dbReference>
<dbReference type="GO" id="GO:0005737">
    <property type="term" value="C:cytoplasm"/>
    <property type="evidence" value="ECO:0007669"/>
    <property type="project" value="UniProtKB-SubCell"/>
</dbReference>
<dbReference type="SUPFAM" id="SSF52954">
    <property type="entry name" value="Class II aaRS ABD-related"/>
    <property type="match status" value="1"/>
</dbReference>
<evidence type="ECO:0000256" key="5">
    <source>
        <dbReference type="ARBA" id="ARBA00022598"/>
    </source>
</evidence>
<dbReference type="EMBL" id="JBFDAA010000024">
    <property type="protein sequence ID" value="KAL1110080.1"/>
    <property type="molecule type" value="Genomic_DNA"/>
</dbReference>
<evidence type="ECO:0000259" key="13">
    <source>
        <dbReference type="PROSITE" id="PS50862"/>
    </source>
</evidence>
<dbReference type="GO" id="GO:0005524">
    <property type="term" value="F:ATP binding"/>
    <property type="evidence" value="ECO:0007669"/>
    <property type="project" value="UniProtKB-KW"/>
</dbReference>
<accession>A0ABD0XUZ3</accession>
<evidence type="ECO:0000256" key="4">
    <source>
        <dbReference type="ARBA" id="ARBA00022490"/>
    </source>
</evidence>
<comment type="catalytic activity">
    <reaction evidence="11">
        <text>tRNA(Pro) + L-proline + ATP = L-prolyl-tRNA(Pro) + AMP + diphosphate</text>
        <dbReference type="Rhea" id="RHEA:14305"/>
        <dbReference type="Rhea" id="RHEA-COMP:9700"/>
        <dbReference type="Rhea" id="RHEA-COMP:9702"/>
        <dbReference type="ChEBI" id="CHEBI:30616"/>
        <dbReference type="ChEBI" id="CHEBI:33019"/>
        <dbReference type="ChEBI" id="CHEBI:60039"/>
        <dbReference type="ChEBI" id="CHEBI:78442"/>
        <dbReference type="ChEBI" id="CHEBI:78532"/>
        <dbReference type="ChEBI" id="CHEBI:456215"/>
        <dbReference type="EC" id="6.1.1.15"/>
    </reaction>
</comment>
<dbReference type="InterPro" id="IPR002316">
    <property type="entry name" value="Pro-tRNA-ligase_IIa"/>
</dbReference>
<dbReference type="NCBIfam" id="TIGR00409">
    <property type="entry name" value="proS_fam_II"/>
    <property type="match status" value="1"/>
</dbReference>
<protein>
    <recommendedName>
        <fullName evidence="12">Probable proline--tRNA ligase, mitochondrial</fullName>
        <ecNumber evidence="3">6.1.1.15</ecNumber>
    </recommendedName>
    <alternativeName>
        <fullName evidence="10">Prolyl-tRNA synthetase</fullName>
    </alternativeName>
</protein>
<dbReference type="InterPro" id="IPR006195">
    <property type="entry name" value="aa-tRNA-synth_II"/>
</dbReference>
<dbReference type="PANTHER" id="PTHR42753">
    <property type="entry name" value="MITOCHONDRIAL RIBOSOME PROTEIN L39/PROLYL-TRNA LIGASE FAMILY MEMBER"/>
    <property type="match status" value="1"/>
</dbReference>
<dbReference type="Pfam" id="PF03129">
    <property type="entry name" value="HGTP_anticodon"/>
    <property type="match status" value="1"/>
</dbReference>
<dbReference type="InterPro" id="IPR004154">
    <property type="entry name" value="Anticodon-bd"/>
</dbReference>
<evidence type="ECO:0000256" key="7">
    <source>
        <dbReference type="ARBA" id="ARBA00022840"/>
    </source>
</evidence>
<evidence type="ECO:0000256" key="9">
    <source>
        <dbReference type="ARBA" id="ARBA00023146"/>
    </source>
</evidence>
<dbReference type="Proteomes" id="UP001558652">
    <property type="component" value="Unassembled WGS sequence"/>
</dbReference>
<keyword evidence="7" id="KW-0067">ATP-binding</keyword>
<keyword evidence="15" id="KW-1185">Reference proteome</keyword>
<dbReference type="InterPro" id="IPR002314">
    <property type="entry name" value="aa-tRNA-synt_IIb"/>
</dbReference>
<evidence type="ECO:0000256" key="2">
    <source>
        <dbReference type="ARBA" id="ARBA00011738"/>
    </source>
</evidence>
<evidence type="ECO:0000256" key="3">
    <source>
        <dbReference type="ARBA" id="ARBA00012831"/>
    </source>
</evidence>
<evidence type="ECO:0000313" key="15">
    <source>
        <dbReference type="Proteomes" id="UP001558652"/>
    </source>
</evidence>
<feature type="domain" description="Aminoacyl-transfer RNA synthetases class-II family profile" evidence="13">
    <location>
        <begin position="38"/>
        <end position="339"/>
    </location>
</feature>
<evidence type="ECO:0000256" key="10">
    <source>
        <dbReference type="ARBA" id="ARBA00029731"/>
    </source>
</evidence>
<dbReference type="InterPro" id="IPR045864">
    <property type="entry name" value="aa-tRNA-synth_II/BPL/LPL"/>
</dbReference>